<dbReference type="PIRSF" id="PIRSF001084">
    <property type="entry name" value="B-galactosidase"/>
    <property type="match status" value="1"/>
</dbReference>
<sequence>MIHFGGDYNPEQWPEETWPDDIARMREAGVTMVSLGVFAWARIQPAEDVFDFDWLDRVIDLLHAGGIAVDLATATASPPPWASLAYPELLAQDETGAVYWPGSRQHYAPSSPQYRRLAAALVTRLAARYAAHPAVVLWHVNNEYGCHLHQDYSDAARDAFRRWLADRYGTIGALNDAWGTMFWAQAYGTFAEVFPPRKAPYSHNPAQLLDFRRFSSDMLLECYRAEKAIIRAAGATQPVTTNFMGAFKPADYWAWAAEVDVISDDCYPDPNDPESFRAAAFQRDLMRSLKPDVPWLLMEQSSNALNWRRSNAPKAPGQMAALSMQAVARGADAVLFFQWRQSRAGAEKFHSAMLPHAGTGTRTWREIVGLGAELAALPALPAGARDARVAIVFDWENWWALENPDHPVVLDYLELVQRWYAALHRQHVQVDLVPASGDLAGYALVIAPQLYLLRADAAANLTAFVRAGGHLLVTAFSDVVDECDRFRDGGFLTQLSALLGVRVEEFGALMPPGSAEPGQQQAPFEAPGGGGPLTGTLLAEELWVGGNSLGGAPGGRGSESDTASDVGSSTASDTSGHGVTGGAATVLSSYTAGRTLGLPAFTVNAVEAGLAYYLATIPDAAGTAAIVRYLLAGAGVDPVLAGLPDTVEAIRRGDVLTVINHGPDAVEVALPGTAVADGHPVGTVSLAPFAYSLVRTA</sequence>
<feature type="domain" description="Glycoside hydrolase family 42 N-terminal" evidence="10">
    <location>
        <begin position="7"/>
        <end position="376"/>
    </location>
</feature>
<dbReference type="GO" id="GO:0005975">
    <property type="term" value="P:carbohydrate metabolic process"/>
    <property type="evidence" value="ECO:0007669"/>
    <property type="project" value="InterPro"/>
</dbReference>
<keyword evidence="13" id="KW-1185">Reference proteome</keyword>
<evidence type="ECO:0000256" key="1">
    <source>
        <dbReference type="ARBA" id="ARBA00001412"/>
    </source>
</evidence>
<keyword evidence="5 6" id="KW-0326">Glycosidase</keyword>
<dbReference type="PANTHER" id="PTHR36447:SF1">
    <property type="entry name" value="BETA-GALACTOSIDASE GANA"/>
    <property type="match status" value="1"/>
</dbReference>
<evidence type="ECO:0000259" key="10">
    <source>
        <dbReference type="Pfam" id="PF02449"/>
    </source>
</evidence>
<dbReference type="Gene3D" id="3.40.50.880">
    <property type="match status" value="1"/>
</dbReference>
<dbReference type="GO" id="GO:0009341">
    <property type="term" value="C:beta-galactosidase complex"/>
    <property type="evidence" value="ECO:0007669"/>
    <property type="project" value="InterPro"/>
</dbReference>
<evidence type="ECO:0000256" key="6">
    <source>
        <dbReference type="PIRNR" id="PIRNR001084"/>
    </source>
</evidence>
<accession>A0A4R9BTF0</accession>
<feature type="binding site" evidence="8">
    <location>
        <position position="142"/>
    </location>
    <ligand>
        <name>substrate</name>
    </ligand>
</feature>
<dbReference type="GO" id="GO:0004565">
    <property type="term" value="F:beta-galactosidase activity"/>
    <property type="evidence" value="ECO:0007669"/>
    <property type="project" value="UniProtKB-EC"/>
</dbReference>
<dbReference type="AlphaFoldDB" id="A0A4R9BTF0"/>
<feature type="active site" description="Nucleophile" evidence="7">
    <location>
        <position position="299"/>
    </location>
</feature>
<dbReference type="Proteomes" id="UP000298468">
    <property type="component" value="Unassembled WGS sequence"/>
</dbReference>
<evidence type="ECO:0000313" key="12">
    <source>
        <dbReference type="EMBL" id="TFD90642.1"/>
    </source>
</evidence>
<dbReference type="CDD" id="cd03143">
    <property type="entry name" value="A4_beta-galactosidase_middle_domain"/>
    <property type="match status" value="1"/>
</dbReference>
<proteinExistence type="inferred from homology"/>
<dbReference type="OrthoDB" id="9800974at2"/>
<name>A0A4R9BTF0_9MICO</name>
<organism evidence="12 13">
    <name type="scientific">Cryobacterium lactosi</name>
    <dbReference type="NCBI Taxonomy" id="1259202"/>
    <lineage>
        <taxon>Bacteria</taxon>
        <taxon>Bacillati</taxon>
        <taxon>Actinomycetota</taxon>
        <taxon>Actinomycetes</taxon>
        <taxon>Micrococcales</taxon>
        <taxon>Microbacteriaceae</taxon>
        <taxon>Cryobacterium</taxon>
    </lineage>
</organism>
<dbReference type="InterPro" id="IPR013738">
    <property type="entry name" value="Beta_galactosidase_Trimer"/>
</dbReference>
<evidence type="ECO:0000256" key="3">
    <source>
        <dbReference type="ARBA" id="ARBA00012756"/>
    </source>
</evidence>
<gene>
    <name evidence="12" type="ORF">E3T61_10130</name>
</gene>
<reference evidence="12 13" key="1">
    <citation type="submission" date="2019-03" db="EMBL/GenBank/DDBJ databases">
        <title>Genomics of glacier-inhabiting Cryobacterium strains.</title>
        <authorList>
            <person name="Liu Q."/>
            <person name="Xin Y.-H."/>
        </authorList>
    </citation>
    <scope>NUCLEOTIDE SEQUENCE [LARGE SCALE GENOMIC DNA]</scope>
    <source>
        <strain evidence="12 13">Sr59</strain>
    </source>
</reference>
<feature type="region of interest" description="Disordered" evidence="9">
    <location>
        <begin position="510"/>
        <end position="530"/>
    </location>
</feature>
<feature type="active site" description="Proton donor" evidence="7">
    <location>
        <position position="143"/>
    </location>
</feature>
<evidence type="ECO:0000256" key="8">
    <source>
        <dbReference type="PIRSR" id="PIRSR001084-2"/>
    </source>
</evidence>
<comment type="catalytic activity">
    <reaction evidence="1 6">
        <text>Hydrolysis of terminal non-reducing beta-D-galactose residues in beta-D-galactosides.</text>
        <dbReference type="EC" id="3.2.1.23"/>
    </reaction>
</comment>
<evidence type="ECO:0000313" key="13">
    <source>
        <dbReference type="Proteomes" id="UP000298468"/>
    </source>
</evidence>
<protein>
    <recommendedName>
        <fullName evidence="3 6">Beta-galactosidase</fullName>
        <shortName evidence="6">Beta-gal</shortName>
        <ecNumber evidence="3 6">3.2.1.23</ecNumber>
    </recommendedName>
</protein>
<dbReference type="InterPro" id="IPR029062">
    <property type="entry name" value="Class_I_gatase-like"/>
</dbReference>
<dbReference type="Gene3D" id="3.20.20.80">
    <property type="entry name" value="Glycosidases"/>
    <property type="match status" value="1"/>
</dbReference>
<comment type="similarity">
    <text evidence="2 6">Belongs to the glycosyl hydrolase 42 family.</text>
</comment>
<dbReference type="SUPFAM" id="SSF52317">
    <property type="entry name" value="Class I glutamine amidotransferase-like"/>
    <property type="match status" value="1"/>
</dbReference>
<evidence type="ECO:0000256" key="7">
    <source>
        <dbReference type="PIRSR" id="PIRSR001084-1"/>
    </source>
</evidence>
<dbReference type="EMBL" id="SOHM01000022">
    <property type="protein sequence ID" value="TFD90642.1"/>
    <property type="molecule type" value="Genomic_DNA"/>
</dbReference>
<evidence type="ECO:0000256" key="5">
    <source>
        <dbReference type="ARBA" id="ARBA00023295"/>
    </source>
</evidence>
<feature type="compositionally biased region" description="Polar residues" evidence="9">
    <location>
        <begin position="560"/>
        <end position="577"/>
    </location>
</feature>
<feature type="binding site" evidence="8">
    <location>
        <position position="307"/>
    </location>
    <ligand>
        <name>substrate</name>
    </ligand>
</feature>
<feature type="domain" description="Beta-galactosidase trimerisation" evidence="11">
    <location>
        <begin position="387"/>
        <end position="511"/>
    </location>
</feature>
<dbReference type="InterPro" id="IPR017853">
    <property type="entry name" value="GH"/>
</dbReference>
<dbReference type="InterPro" id="IPR003476">
    <property type="entry name" value="Glyco_hydro_42"/>
</dbReference>
<evidence type="ECO:0000256" key="2">
    <source>
        <dbReference type="ARBA" id="ARBA00005940"/>
    </source>
</evidence>
<dbReference type="Pfam" id="PF02449">
    <property type="entry name" value="Glyco_hydro_42"/>
    <property type="match status" value="1"/>
</dbReference>
<dbReference type="PANTHER" id="PTHR36447">
    <property type="entry name" value="BETA-GALACTOSIDASE GANA"/>
    <property type="match status" value="1"/>
</dbReference>
<dbReference type="Pfam" id="PF08532">
    <property type="entry name" value="Glyco_hydro_42M"/>
    <property type="match status" value="1"/>
</dbReference>
<dbReference type="RefSeq" id="WP_134640741.1">
    <property type="nucleotide sequence ID" value="NZ_SOHM01000022.1"/>
</dbReference>
<keyword evidence="4 6" id="KW-0378">Hydrolase</keyword>
<dbReference type="InterPro" id="IPR013529">
    <property type="entry name" value="Glyco_hydro_42_N"/>
</dbReference>
<evidence type="ECO:0000259" key="11">
    <source>
        <dbReference type="Pfam" id="PF08532"/>
    </source>
</evidence>
<comment type="caution">
    <text evidence="12">The sequence shown here is derived from an EMBL/GenBank/DDBJ whole genome shotgun (WGS) entry which is preliminary data.</text>
</comment>
<feature type="region of interest" description="Disordered" evidence="9">
    <location>
        <begin position="549"/>
        <end position="579"/>
    </location>
</feature>
<evidence type="ECO:0000256" key="9">
    <source>
        <dbReference type="SAM" id="MobiDB-lite"/>
    </source>
</evidence>
<evidence type="ECO:0000256" key="4">
    <source>
        <dbReference type="ARBA" id="ARBA00022801"/>
    </source>
</evidence>
<dbReference type="SUPFAM" id="SSF51445">
    <property type="entry name" value="(Trans)glycosidases"/>
    <property type="match status" value="1"/>
</dbReference>
<feature type="binding site" evidence="8">
    <location>
        <position position="104"/>
    </location>
    <ligand>
        <name>substrate</name>
    </ligand>
</feature>
<dbReference type="EC" id="3.2.1.23" evidence="3 6"/>